<dbReference type="RefSeq" id="WP_058511558.1">
    <property type="nucleotide sequence ID" value="NZ_DAIOMV010000008.1"/>
</dbReference>
<keyword evidence="2" id="KW-0489">Methyltransferase</keyword>
<keyword evidence="2" id="KW-0808">Transferase</keyword>
<gene>
    <name evidence="2" type="ORF">Lste_2791</name>
</gene>
<evidence type="ECO:0000259" key="1">
    <source>
        <dbReference type="Pfam" id="PF13847"/>
    </source>
</evidence>
<dbReference type="STRING" id="947033.Lste_2791"/>
<dbReference type="InterPro" id="IPR025714">
    <property type="entry name" value="Methyltranfer_dom"/>
</dbReference>
<keyword evidence="2" id="KW-0830">Ubiquinone</keyword>
<dbReference type="AlphaFoldDB" id="A0A0W0ZKL6"/>
<protein>
    <submittedName>
        <fullName evidence="2">Bifunctional 3-demethylubiquinone-9 3-methyltransferase/ 2-octaprenyl-6-hydroxy phenol methylase</fullName>
    </submittedName>
</protein>
<dbReference type="Gene3D" id="3.40.50.150">
    <property type="entry name" value="Vaccinia Virus protein VP39"/>
    <property type="match status" value="1"/>
</dbReference>
<dbReference type="OrthoDB" id="9801363at2"/>
<evidence type="ECO:0000313" key="3">
    <source>
        <dbReference type="Proteomes" id="UP000054926"/>
    </source>
</evidence>
<accession>A0A0W0ZKL6</accession>
<dbReference type="PANTHER" id="PTHR43861">
    <property type="entry name" value="TRANS-ACONITATE 2-METHYLTRANSFERASE-RELATED"/>
    <property type="match status" value="1"/>
</dbReference>
<dbReference type="InterPro" id="IPR029063">
    <property type="entry name" value="SAM-dependent_MTases_sf"/>
</dbReference>
<keyword evidence="3" id="KW-1185">Reference proteome</keyword>
<sequence>MTQITNGLRSILSSPIVYSLFQGLMGAHKARTLFTKNFIRPFSGMKILDIGCGPAEILNYMNEVEYYGFDVSNEYIKKAKSIFGDRGNFYCKEFELTDLENIPKVDIVLAIGLLHHLDDDILINMLHLAFSALKPGGRLITLDPCFVKNQNPIAKFLITQDRGRNVRTEKGYTELVSQVFSSYKIQIKHKKWIPYTHCITESFKN</sequence>
<dbReference type="Proteomes" id="UP000054926">
    <property type="component" value="Unassembled WGS sequence"/>
</dbReference>
<proteinExistence type="predicted"/>
<dbReference type="Pfam" id="PF13847">
    <property type="entry name" value="Methyltransf_31"/>
    <property type="match status" value="1"/>
</dbReference>
<name>A0A0W0ZKL6_9GAMM</name>
<dbReference type="CDD" id="cd02440">
    <property type="entry name" value="AdoMet_MTases"/>
    <property type="match status" value="1"/>
</dbReference>
<comment type="caution">
    <text evidence="2">The sequence shown here is derived from an EMBL/GenBank/DDBJ whole genome shotgun (WGS) entry which is preliminary data.</text>
</comment>
<dbReference type="EMBL" id="LNYY01000019">
    <property type="protein sequence ID" value="KTD69633.1"/>
    <property type="molecule type" value="Genomic_DNA"/>
</dbReference>
<dbReference type="SUPFAM" id="SSF53335">
    <property type="entry name" value="S-adenosyl-L-methionine-dependent methyltransferases"/>
    <property type="match status" value="1"/>
</dbReference>
<organism evidence="2 3">
    <name type="scientific">Legionella steelei</name>
    <dbReference type="NCBI Taxonomy" id="947033"/>
    <lineage>
        <taxon>Bacteria</taxon>
        <taxon>Pseudomonadati</taxon>
        <taxon>Pseudomonadota</taxon>
        <taxon>Gammaproteobacteria</taxon>
        <taxon>Legionellales</taxon>
        <taxon>Legionellaceae</taxon>
        <taxon>Legionella</taxon>
    </lineage>
</organism>
<feature type="domain" description="Methyltransferase" evidence="1">
    <location>
        <begin position="43"/>
        <end position="152"/>
    </location>
</feature>
<dbReference type="PATRIC" id="fig|947033.5.peg.2961"/>
<evidence type="ECO:0000313" key="2">
    <source>
        <dbReference type="EMBL" id="KTD69633.1"/>
    </source>
</evidence>
<dbReference type="GO" id="GO:0008168">
    <property type="term" value="F:methyltransferase activity"/>
    <property type="evidence" value="ECO:0007669"/>
    <property type="project" value="UniProtKB-KW"/>
</dbReference>
<dbReference type="GO" id="GO:0032259">
    <property type="term" value="P:methylation"/>
    <property type="evidence" value="ECO:0007669"/>
    <property type="project" value="UniProtKB-KW"/>
</dbReference>
<reference evidence="2 3" key="1">
    <citation type="submission" date="2015-11" db="EMBL/GenBank/DDBJ databases">
        <title>Genomic analysis of 38 Legionella species identifies large and diverse effector repertoires.</title>
        <authorList>
            <person name="Burstein D."/>
            <person name="Amaro F."/>
            <person name="Zusman T."/>
            <person name="Lifshitz Z."/>
            <person name="Cohen O."/>
            <person name="Gilbert J.A."/>
            <person name="Pupko T."/>
            <person name="Shuman H.A."/>
            <person name="Segal G."/>
        </authorList>
    </citation>
    <scope>NUCLEOTIDE SEQUENCE [LARGE SCALE GENOMIC DNA]</scope>
    <source>
        <strain evidence="2 3">IMVS3376</strain>
    </source>
</reference>